<sequence length="115" mass="12960">MEIEASINGGCLGNSRQTKHSCNEEHARLENDLSEGSGSGTMRKRTCWGTAGSSQESIDDERQLNCHSYKLQSYFLILLGKTPLIRNPYLRSRISKLIKKPPSMSNKVPPCWSRF</sequence>
<proteinExistence type="predicted"/>
<organism evidence="2 3">
    <name type="scientific">Actinidia rufa</name>
    <dbReference type="NCBI Taxonomy" id="165716"/>
    <lineage>
        <taxon>Eukaryota</taxon>
        <taxon>Viridiplantae</taxon>
        <taxon>Streptophyta</taxon>
        <taxon>Embryophyta</taxon>
        <taxon>Tracheophyta</taxon>
        <taxon>Spermatophyta</taxon>
        <taxon>Magnoliopsida</taxon>
        <taxon>eudicotyledons</taxon>
        <taxon>Gunneridae</taxon>
        <taxon>Pentapetalae</taxon>
        <taxon>asterids</taxon>
        <taxon>Ericales</taxon>
        <taxon>Actinidiaceae</taxon>
        <taxon>Actinidia</taxon>
    </lineage>
</organism>
<protein>
    <submittedName>
        <fullName evidence="2">Uncharacterized protein</fullName>
    </submittedName>
</protein>
<accession>A0A7J0HAW5</accession>
<evidence type="ECO:0000313" key="2">
    <source>
        <dbReference type="EMBL" id="GFZ20247.1"/>
    </source>
</evidence>
<dbReference type="AlphaFoldDB" id="A0A7J0HAW5"/>
<evidence type="ECO:0000256" key="1">
    <source>
        <dbReference type="SAM" id="MobiDB-lite"/>
    </source>
</evidence>
<reference evidence="2 3" key="1">
    <citation type="submission" date="2019-07" db="EMBL/GenBank/DDBJ databases">
        <title>De Novo Assembly of kiwifruit Actinidia rufa.</title>
        <authorList>
            <person name="Sugita-Konishi S."/>
            <person name="Sato K."/>
            <person name="Mori E."/>
            <person name="Abe Y."/>
            <person name="Kisaki G."/>
            <person name="Hamano K."/>
            <person name="Suezawa K."/>
            <person name="Otani M."/>
            <person name="Fukuda T."/>
            <person name="Manabe T."/>
            <person name="Gomi K."/>
            <person name="Tabuchi M."/>
            <person name="Akimitsu K."/>
            <person name="Kataoka I."/>
        </authorList>
    </citation>
    <scope>NUCLEOTIDE SEQUENCE [LARGE SCALE GENOMIC DNA]</scope>
    <source>
        <strain evidence="3">cv. Fuchu</strain>
    </source>
</reference>
<dbReference type="EMBL" id="BJWL01000028">
    <property type="protein sequence ID" value="GFZ20247.1"/>
    <property type="molecule type" value="Genomic_DNA"/>
</dbReference>
<feature type="region of interest" description="Disordered" evidence="1">
    <location>
        <begin position="1"/>
        <end position="55"/>
    </location>
</feature>
<name>A0A7J0HAW5_9ERIC</name>
<feature type="compositionally biased region" description="Basic and acidic residues" evidence="1">
    <location>
        <begin position="21"/>
        <end position="31"/>
    </location>
</feature>
<comment type="caution">
    <text evidence="2">The sequence shown here is derived from an EMBL/GenBank/DDBJ whole genome shotgun (WGS) entry which is preliminary data.</text>
</comment>
<evidence type="ECO:0000313" key="3">
    <source>
        <dbReference type="Proteomes" id="UP000585474"/>
    </source>
</evidence>
<keyword evidence="3" id="KW-1185">Reference proteome</keyword>
<gene>
    <name evidence="2" type="ORF">Acr_28g0009520</name>
</gene>
<dbReference type="Proteomes" id="UP000585474">
    <property type="component" value="Unassembled WGS sequence"/>
</dbReference>